<protein>
    <recommendedName>
        <fullName evidence="2">FAS1 domain-containing protein</fullName>
    </recommendedName>
</protein>
<feature type="domain" description="FAS1" evidence="2">
    <location>
        <begin position="446"/>
        <end position="591"/>
    </location>
</feature>
<dbReference type="Gene3D" id="2.30.180.10">
    <property type="entry name" value="FAS1 domain"/>
    <property type="match status" value="5"/>
</dbReference>
<evidence type="ECO:0000313" key="3">
    <source>
        <dbReference type="EMBL" id="KAG2229386.1"/>
    </source>
</evidence>
<feature type="domain" description="FAS1" evidence="2">
    <location>
        <begin position="596"/>
        <end position="768"/>
    </location>
</feature>
<dbReference type="SUPFAM" id="SSF82153">
    <property type="entry name" value="FAS1 domain"/>
    <property type="match status" value="5"/>
</dbReference>
<dbReference type="Pfam" id="PF10233">
    <property type="entry name" value="Cg6151-P"/>
    <property type="match status" value="1"/>
</dbReference>
<dbReference type="PROSITE" id="PS50213">
    <property type="entry name" value="FAS1"/>
    <property type="match status" value="5"/>
</dbReference>
<evidence type="ECO:0000259" key="2">
    <source>
        <dbReference type="PROSITE" id="PS50213"/>
    </source>
</evidence>
<dbReference type="InterPro" id="IPR050904">
    <property type="entry name" value="Adhesion/Biosynth-related"/>
</dbReference>
<keyword evidence="4" id="KW-1185">Reference proteome</keyword>
<dbReference type="InterPro" id="IPR019365">
    <property type="entry name" value="TVP18/Ca-channel_flower"/>
</dbReference>
<comment type="caution">
    <text evidence="3">The sequence shown here is derived from an EMBL/GenBank/DDBJ whole genome shotgun (WGS) entry which is preliminary data.</text>
</comment>
<feature type="transmembrane region" description="Helical" evidence="1">
    <location>
        <begin position="876"/>
        <end position="893"/>
    </location>
</feature>
<feature type="transmembrane region" description="Helical" evidence="1">
    <location>
        <begin position="779"/>
        <end position="803"/>
    </location>
</feature>
<dbReference type="Proteomes" id="UP000613177">
    <property type="component" value="Unassembled WGS sequence"/>
</dbReference>
<dbReference type="InterPro" id="IPR000782">
    <property type="entry name" value="FAS1_domain"/>
</dbReference>
<feature type="domain" description="FAS1" evidence="2">
    <location>
        <begin position="12"/>
        <end position="147"/>
    </location>
</feature>
<sequence length="939" mass="104425">MTLKNKTEGGERKSIYDLLTIDKRFTRFIQHIEETDAVSEFKSIDKGTVFVPTNEAFDNHYIAQRKLEKEQLLYHILPVSIKSSEFYDGQVSETEATLHGVTQRLKIKKSLTKDIHVGSDGGQEESHVIDADMDARNGVIHVVDKILSLPKYLDETLSLVEETKNFHDLAKKAHIDKELRQAKRNTIFVAKDDFFGDDFDPVQKKYLLGQGEGIKDLARYLNHQISDDIYHSGDFKEGRTVIKTSEGSEDLEIDAKHNKLFPSTLTVNGVKVIHSDILSANGVIHVLESPILPKNKDFVKLNARKVLSGMNATRFIELFDENGLGSYLDDQHDVITILAPPNDSLDEKSFTMKGPSKDLLKYHIIQGRYEPSDLQDGQLLETESHDNLGDAYQRLNVHINSQSLGLTDHKLFRNNIQFGKSAVLGDPVKVGDNLIIYAISNSLVLPENSLEILPTNLDLSTFVAGLYASEAKKDIRDAKGITLFAPNNEAFQRLGLLAKYLLKPESSKKLKQVVTYHAVRGIFYENSTRDGEQRQPTLSSGAEITLNKTSDGFFIRGYGAADGDDRNIIGKVIKSDTLSSNGVIHTIDRVQVPKVLQITNRNLLTVGNTNSMIKLLERADLADKVLDVLDKDSPYTILAPTDRAFGRFNLSQLLEDHDKLIRLARSHIIPVALPRLNSGDISQNNFYYNIFGRKKYDQDTDDRDDHKDVPYLGVDIPTLNKDEYIVFSKNVNSGYTVRIKGTLTDYAQVIDLGQSSANGGVIEIDGVLLPKKENKKSGLPWWAVALIVIASLIGIVLVALGIYAAYRYYQSRRGGDISLGVLIALGVVNFFGNIVFSIVGWVIALIILFVEIPLCLKFCPTSPKFDAFISRFENSWFRAIMYLAFAIVMFLSHLLGSSTLIVCGVVLLLSAISYLAAAIMGQAFASTGFLGGTGVNNVV</sequence>
<gene>
    <name evidence="3" type="ORF">INT48_002789</name>
</gene>
<evidence type="ECO:0000313" key="4">
    <source>
        <dbReference type="Proteomes" id="UP000613177"/>
    </source>
</evidence>
<feature type="domain" description="FAS1" evidence="2">
    <location>
        <begin position="299"/>
        <end position="423"/>
    </location>
</feature>
<keyword evidence="1" id="KW-0472">Membrane</keyword>
<feature type="transmembrane region" description="Helical" evidence="1">
    <location>
        <begin position="838"/>
        <end position="856"/>
    </location>
</feature>
<dbReference type="PANTHER" id="PTHR10900:SF77">
    <property type="entry name" value="FI19380P1"/>
    <property type="match status" value="1"/>
</dbReference>
<dbReference type="Pfam" id="PF02469">
    <property type="entry name" value="Fasciclin"/>
    <property type="match status" value="5"/>
</dbReference>
<keyword evidence="1" id="KW-0812">Transmembrane</keyword>
<dbReference type="InterPro" id="IPR036378">
    <property type="entry name" value="FAS1_dom_sf"/>
</dbReference>
<reference evidence="3" key="1">
    <citation type="submission" date="2021-01" db="EMBL/GenBank/DDBJ databases">
        <title>Metabolic potential, ecology and presence of endohyphal bacteria is reflected in genomic diversity of Mucoromycotina.</title>
        <authorList>
            <person name="Muszewska A."/>
            <person name="Okrasinska A."/>
            <person name="Steczkiewicz K."/>
            <person name="Drgas O."/>
            <person name="Orlowska M."/>
            <person name="Perlinska-Lenart U."/>
            <person name="Aleksandrzak-Piekarczyk T."/>
            <person name="Szatraj K."/>
            <person name="Zielenkiewicz U."/>
            <person name="Pilsyk S."/>
            <person name="Malc E."/>
            <person name="Mieczkowski P."/>
            <person name="Kruszewska J.S."/>
            <person name="Biernat P."/>
            <person name="Pawlowska J."/>
        </authorList>
    </citation>
    <scope>NUCLEOTIDE SEQUENCE</scope>
    <source>
        <strain evidence="3">WA0000018081</strain>
    </source>
</reference>
<dbReference type="SMART" id="SM00554">
    <property type="entry name" value="FAS1"/>
    <property type="match status" value="5"/>
</dbReference>
<dbReference type="GO" id="GO:0016020">
    <property type="term" value="C:membrane"/>
    <property type="evidence" value="ECO:0007669"/>
    <property type="project" value="InterPro"/>
</dbReference>
<keyword evidence="1" id="KW-1133">Transmembrane helix</keyword>
<feature type="domain" description="FAS1" evidence="2">
    <location>
        <begin position="150"/>
        <end position="291"/>
    </location>
</feature>
<accession>A0A8H7VNU2</accession>
<organism evidence="3 4">
    <name type="scientific">Thamnidium elegans</name>
    <dbReference type="NCBI Taxonomy" id="101142"/>
    <lineage>
        <taxon>Eukaryota</taxon>
        <taxon>Fungi</taxon>
        <taxon>Fungi incertae sedis</taxon>
        <taxon>Mucoromycota</taxon>
        <taxon>Mucoromycotina</taxon>
        <taxon>Mucoromycetes</taxon>
        <taxon>Mucorales</taxon>
        <taxon>Mucorineae</taxon>
        <taxon>Mucoraceae</taxon>
        <taxon>Thamnidium</taxon>
    </lineage>
</organism>
<dbReference type="PANTHER" id="PTHR10900">
    <property type="entry name" value="PERIOSTIN-RELATED"/>
    <property type="match status" value="1"/>
</dbReference>
<dbReference type="EMBL" id="JAEPRE010000279">
    <property type="protein sequence ID" value="KAG2229386.1"/>
    <property type="molecule type" value="Genomic_DNA"/>
</dbReference>
<dbReference type="AlphaFoldDB" id="A0A8H7VNU2"/>
<proteinExistence type="predicted"/>
<feature type="transmembrane region" description="Helical" evidence="1">
    <location>
        <begin position="899"/>
        <end position="920"/>
    </location>
</feature>
<dbReference type="SMART" id="SM01077">
    <property type="entry name" value="Cg6151-P"/>
    <property type="match status" value="1"/>
</dbReference>
<name>A0A8H7VNU2_9FUNG</name>
<dbReference type="GO" id="GO:0005615">
    <property type="term" value="C:extracellular space"/>
    <property type="evidence" value="ECO:0007669"/>
    <property type="project" value="TreeGrafter"/>
</dbReference>
<evidence type="ECO:0000256" key="1">
    <source>
        <dbReference type="SAM" id="Phobius"/>
    </source>
</evidence>